<evidence type="ECO:0000256" key="15">
    <source>
        <dbReference type="ARBA" id="ARBA00032932"/>
    </source>
</evidence>
<evidence type="ECO:0000256" key="8">
    <source>
        <dbReference type="ARBA" id="ARBA00022960"/>
    </source>
</evidence>
<comment type="miscellaneous">
    <text evidence="17">Bacitracin is thought to be involved in the inhibition of peptidoglycan synthesis by sequestering undecaprenyl diphosphate, thereby reducing the pool of lipid carrier available.</text>
</comment>
<reference evidence="18" key="2">
    <citation type="submission" date="2020-09" db="EMBL/GenBank/DDBJ databases">
        <authorList>
            <person name="Sun Q."/>
            <person name="Ohkuma M."/>
        </authorList>
    </citation>
    <scope>NUCLEOTIDE SEQUENCE</scope>
    <source>
        <strain evidence="18">JCM 17251</strain>
    </source>
</reference>
<dbReference type="AlphaFoldDB" id="A0A917XYZ5"/>
<feature type="transmembrane region" description="Helical" evidence="17">
    <location>
        <begin position="255"/>
        <end position="272"/>
    </location>
</feature>
<keyword evidence="5 17" id="KW-1003">Cell membrane</keyword>
<evidence type="ECO:0000256" key="9">
    <source>
        <dbReference type="ARBA" id="ARBA00022984"/>
    </source>
</evidence>
<feature type="transmembrane region" description="Helical" evidence="17">
    <location>
        <begin position="92"/>
        <end position="113"/>
    </location>
</feature>
<evidence type="ECO:0000256" key="3">
    <source>
        <dbReference type="ARBA" id="ARBA00012374"/>
    </source>
</evidence>
<keyword evidence="12 17" id="KW-0046">Antibiotic resistance</keyword>
<comment type="subcellular location">
    <subcellularLocation>
        <location evidence="1 17">Cell membrane</location>
        <topology evidence="1 17">Multi-pass membrane protein</topology>
    </subcellularLocation>
</comment>
<feature type="transmembrane region" description="Helical" evidence="17">
    <location>
        <begin position="222"/>
        <end position="243"/>
    </location>
</feature>
<keyword evidence="9 17" id="KW-0573">Peptidoglycan synthesis</keyword>
<evidence type="ECO:0000256" key="4">
    <source>
        <dbReference type="ARBA" id="ARBA00021581"/>
    </source>
</evidence>
<feature type="transmembrane region" description="Helical" evidence="17">
    <location>
        <begin position="119"/>
        <end position="140"/>
    </location>
</feature>
<dbReference type="GO" id="GO:0071555">
    <property type="term" value="P:cell wall organization"/>
    <property type="evidence" value="ECO:0007669"/>
    <property type="project" value="UniProtKB-KW"/>
</dbReference>
<dbReference type="InterPro" id="IPR003824">
    <property type="entry name" value="UppP"/>
</dbReference>
<feature type="transmembrane region" description="Helical" evidence="17">
    <location>
        <begin position="192"/>
        <end position="210"/>
    </location>
</feature>
<dbReference type="PANTHER" id="PTHR30622:SF2">
    <property type="entry name" value="UNDECAPRENYL-DIPHOSPHATASE"/>
    <property type="match status" value="1"/>
</dbReference>
<evidence type="ECO:0000256" key="12">
    <source>
        <dbReference type="ARBA" id="ARBA00023251"/>
    </source>
</evidence>
<accession>A0A917XYZ5</accession>
<evidence type="ECO:0000256" key="1">
    <source>
        <dbReference type="ARBA" id="ARBA00004651"/>
    </source>
</evidence>
<keyword evidence="19" id="KW-1185">Reference proteome</keyword>
<keyword evidence="11 17" id="KW-0472">Membrane</keyword>
<dbReference type="GO" id="GO:0009252">
    <property type="term" value="P:peptidoglycan biosynthetic process"/>
    <property type="evidence" value="ECO:0007669"/>
    <property type="project" value="UniProtKB-KW"/>
</dbReference>
<gene>
    <name evidence="18" type="primary">uppP2</name>
    <name evidence="17" type="synonym">uppP</name>
    <name evidence="18" type="ORF">GCM10007971_24400</name>
</gene>
<dbReference type="Pfam" id="PF02673">
    <property type="entry name" value="BacA"/>
    <property type="match status" value="1"/>
</dbReference>
<protein>
    <recommendedName>
        <fullName evidence="4 17">Undecaprenyl-diphosphatase</fullName>
        <ecNumber evidence="3 17">3.6.1.27</ecNumber>
    </recommendedName>
    <alternativeName>
        <fullName evidence="15 17">Bacitracin resistance protein</fullName>
    </alternativeName>
    <alternativeName>
        <fullName evidence="14 17">Undecaprenyl pyrophosphate phosphatase</fullName>
    </alternativeName>
</protein>
<dbReference type="EMBL" id="BMOS01000017">
    <property type="protein sequence ID" value="GGN60364.1"/>
    <property type="molecule type" value="Genomic_DNA"/>
</dbReference>
<dbReference type="EC" id="3.6.1.27" evidence="3 17"/>
<reference evidence="18" key="1">
    <citation type="journal article" date="2014" name="Int. J. Syst. Evol. Microbiol.">
        <title>Complete genome sequence of Corynebacterium casei LMG S-19264T (=DSM 44701T), isolated from a smear-ripened cheese.</title>
        <authorList>
            <consortium name="US DOE Joint Genome Institute (JGI-PGF)"/>
            <person name="Walter F."/>
            <person name="Albersmeier A."/>
            <person name="Kalinowski J."/>
            <person name="Ruckert C."/>
        </authorList>
    </citation>
    <scope>NUCLEOTIDE SEQUENCE</scope>
    <source>
        <strain evidence="18">JCM 17251</strain>
    </source>
</reference>
<dbReference type="GO" id="GO:0005886">
    <property type="term" value="C:plasma membrane"/>
    <property type="evidence" value="ECO:0007669"/>
    <property type="project" value="UniProtKB-SubCell"/>
</dbReference>
<keyword evidence="10 17" id="KW-1133">Transmembrane helix</keyword>
<dbReference type="PANTHER" id="PTHR30622">
    <property type="entry name" value="UNDECAPRENYL-DIPHOSPHATASE"/>
    <property type="match status" value="1"/>
</dbReference>
<feature type="transmembrane region" description="Helical" evidence="17">
    <location>
        <begin position="7"/>
        <end position="28"/>
    </location>
</feature>
<evidence type="ECO:0000256" key="13">
    <source>
        <dbReference type="ARBA" id="ARBA00023316"/>
    </source>
</evidence>
<evidence type="ECO:0000256" key="7">
    <source>
        <dbReference type="ARBA" id="ARBA00022801"/>
    </source>
</evidence>
<evidence type="ECO:0000313" key="18">
    <source>
        <dbReference type="EMBL" id="GGN60364.1"/>
    </source>
</evidence>
<evidence type="ECO:0000256" key="6">
    <source>
        <dbReference type="ARBA" id="ARBA00022692"/>
    </source>
</evidence>
<proteinExistence type="inferred from homology"/>
<comment type="catalytic activity">
    <reaction evidence="16 17">
        <text>di-trans,octa-cis-undecaprenyl diphosphate + H2O = di-trans,octa-cis-undecaprenyl phosphate + phosphate + H(+)</text>
        <dbReference type="Rhea" id="RHEA:28094"/>
        <dbReference type="ChEBI" id="CHEBI:15377"/>
        <dbReference type="ChEBI" id="CHEBI:15378"/>
        <dbReference type="ChEBI" id="CHEBI:43474"/>
        <dbReference type="ChEBI" id="CHEBI:58405"/>
        <dbReference type="ChEBI" id="CHEBI:60392"/>
        <dbReference type="EC" id="3.6.1.27"/>
    </reaction>
</comment>
<evidence type="ECO:0000256" key="16">
    <source>
        <dbReference type="ARBA" id="ARBA00047594"/>
    </source>
</evidence>
<dbReference type="GO" id="GO:0046677">
    <property type="term" value="P:response to antibiotic"/>
    <property type="evidence" value="ECO:0007669"/>
    <property type="project" value="UniProtKB-UniRule"/>
</dbReference>
<organism evidence="18 19">
    <name type="scientific">Oceanobacillus indicireducens</name>
    <dbReference type="NCBI Taxonomy" id="1004261"/>
    <lineage>
        <taxon>Bacteria</taxon>
        <taxon>Bacillati</taxon>
        <taxon>Bacillota</taxon>
        <taxon>Bacilli</taxon>
        <taxon>Bacillales</taxon>
        <taxon>Bacillaceae</taxon>
        <taxon>Oceanobacillus</taxon>
    </lineage>
</organism>
<comment type="function">
    <text evidence="17">Catalyzes the dephosphorylation of undecaprenyl diphosphate (UPP). Confers resistance to bacitracin.</text>
</comment>
<dbReference type="GO" id="GO:0050380">
    <property type="term" value="F:undecaprenyl-diphosphatase activity"/>
    <property type="evidence" value="ECO:0007669"/>
    <property type="project" value="UniProtKB-UniRule"/>
</dbReference>
<evidence type="ECO:0000256" key="17">
    <source>
        <dbReference type="HAMAP-Rule" id="MF_01006"/>
    </source>
</evidence>
<feature type="transmembrane region" description="Helical" evidence="17">
    <location>
        <begin position="48"/>
        <end position="66"/>
    </location>
</feature>
<sequence length="273" mass="30185">MDFIQDLIVIIQYFILGLVQGVTEPIPISSSGHLIIFRELFGIEAKGLSFEIFVNFASLLAVLLIYKEDIIRLIKNTYLFLFKRDKTARSDFMFVVYLVIATIPVGVVGVLFGDYLGEVLSGTNVVGVTLLITAVAIWFIRNLRGRRLEGDLTMKDAVIVGLAQAVAVTPGISRSGASIVSAMLVGMRQDTALRFAFLLYIPVSLGTTILEVPSLVASPEFQALLIPNIIAFVTSFVATYFALKWFMNIMAHGNLKYFSYYCVVVGLLVIFFL</sequence>
<comment type="similarity">
    <text evidence="2 17">Belongs to the UppP family.</text>
</comment>
<evidence type="ECO:0000256" key="2">
    <source>
        <dbReference type="ARBA" id="ARBA00010621"/>
    </source>
</evidence>
<keyword evidence="8 17" id="KW-0133">Cell shape</keyword>
<dbReference type="GO" id="GO:0008360">
    <property type="term" value="P:regulation of cell shape"/>
    <property type="evidence" value="ECO:0007669"/>
    <property type="project" value="UniProtKB-KW"/>
</dbReference>
<evidence type="ECO:0000256" key="5">
    <source>
        <dbReference type="ARBA" id="ARBA00022475"/>
    </source>
</evidence>
<dbReference type="HAMAP" id="MF_01006">
    <property type="entry name" value="Undec_diphosphatase"/>
    <property type="match status" value="1"/>
</dbReference>
<keyword evidence="13 17" id="KW-0961">Cell wall biogenesis/degradation</keyword>
<evidence type="ECO:0000256" key="14">
    <source>
        <dbReference type="ARBA" id="ARBA00032707"/>
    </source>
</evidence>
<evidence type="ECO:0000256" key="11">
    <source>
        <dbReference type="ARBA" id="ARBA00023136"/>
    </source>
</evidence>
<name>A0A917XYZ5_9BACI</name>
<evidence type="ECO:0000256" key="10">
    <source>
        <dbReference type="ARBA" id="ARBA00022989"/>
    </source>
</evidence>
<comment type="caution">
    <text evidence="18">The sequence shown here is derived from an EMBL/GenBank/DDBJ whole genome shotgun (WGS) entry which is preliminary data.</text>
</comment>
<keyword evidence="7 17" id="KW-0378">Hydrolase</keyword>
<keyword evidence="6 17" id="KW-0812">Transmembrane</keyword>
<evidence type="ECO:0000313" key="19">
    <source>
        <dbReference type="Proteomes" id="UP000624041"/>
    </source>
</evidence>
<dbReference type="Proteomes" id="UP000624041">
    <property type="component" value="Unassembled WGS sequence"/>
</dbReference>